<reference evidence="7 8" key="1">
    <citation type="submission" date="2018-03" db="EMBL/GenBank/DDBJ databases">
        <title>Genomic Encyclopedia of Type Strains, Phase III (KMG-III): the genomes of soil and plant-associated and newly described type strains.</title>
        <authorList>
            <person name="Whitman W."/>
        </authorList>
    </citation>
    <scope>NUCLEOTIDE SEQUENCE [LARGE SCALE GENOMIC DNA]</scope>
    <source>
        <strain evidence="7 8">CGMCC 4.7104</strain>
    </source>
</reference>
<sequence>MPAEKQPIPSVWARPRPKREQPSLSRDRIVSEAIQLLDTEGTDALSMRSLGARLGAGATSLYRHVANKDELIELVVDEIYGEVRVPAADPARWRAAVTESAHSLRSMVLRHPWVASVLGQVGLAYLGPNLMRQSERMLALFKAAGFAVDEADQAMKLLIAYVIGMTTSEAAYLSVLARSGQNEQDWLESLRPTTEQALQDYPLLRDGRTAEQTRDPEQIRAESFVYGVERILDGLETRLTRPPAC</sequence>
<keyword evidence="8" id="KW-1185">Reference proteome</keyword>
<dbReference type="PANTHER" id="PTHR30055">
    <property type="entry name" value="HTH-TYPE TRANSCRIPTIONAL REGULATOR RUTR"/>
    <property type="match status" value="1"/>
</dbReference>
<dbReference type="SUPFAM" id="SSF46689">
    <property type="entry name" value="Homeodomain-like"/>
    <property type="match status" value="1"/>
</dbReference>
<dbReference type="RefSeq" id="WP_106235732.1">
    <property type="nucleotide sequence ID" value="NZ_PVNG01000002.1"/>
</dbReference>
<evidence type="ECO:0000256" key="5">
    <source>
        <dbReference type="SAM" id="MobiDB-lite"/>
    </source>
</evidence>
<dbReference type="Pfam" id="PF02909">
    <property type="entry name" value="TetR_C_1"/>
    <property type="match status" value="1"/>
</dbReference>
<dbReference type="SUPFAM" id="SSF48498">
    <property type="entry name" value="Tetracyclin repressor-like, C-terminal domain"/>
    <property type="match status" value="1"/>
</dbReference>
<evidence type="ECO:0000256" key="4">
    <source>
        <dbReference type="PROSITE-ProRule" id="PRU00335"/>
    </source>
</evidence>
<dbReference type="InterPro" id="IPR001647">
    <property type="entry name" value="HTH_TetR"/>
</dbReference>
<evidence type="ECO:0000259" key="6">
    <source>
        <dbReference type="PROSITE" id="PS50977"/>
    </source>
</evidence>
<dbReference type="GO" id="GO:0045892">
    <property type="term" value="P:negative regulation of DNA-templated transcription"/>
    <property type="evidence" value="ECO:0007669"/>
    <property type="project" value="InterPro"/>
</dbReference>
<dbReference type="Gene3D" id="1.10.357.10">
    <property type="entry name" value="Tetracycline Repressor, domain 2"/>
    <property type="match status" value="1"/>
</dbReference>
<evidence type="ECO:0000256" key="2">
    <source>
        <dbReference type="ARBA" id="ARBA00023125"/>
    </source>
</evidence>
<dbReference type="PROSITE" id="PS50977">
    <property type="entry name" value="HTH_TETR_2"/>
    <property type="match status" value="1"/>
</dbReference>
<dbReference type="GO" id="GO:0000976">
    <property type="term" value="F:transcription cis-regulatory region binding"/>
    <property type="evidence" value="ECO:0007669"/>
    <property type="project" value="TreeGrafter"/>
</dbReference>
<feature type="DNA-binding region" description="H-T-H motif" evidence="4">
    <location>
        <begin position="46"/>
        <end position="65"/>
    </location>
</feature>
<proteinExistence type="predicted"/>
<feature type="region of interest" description="Disordered" evidence="5">
    <location>
        <begin position="1"/>
        <end position="25"/>
    </location>
</feature>
<dbReference type="PANTHER" id="PTHR30055:SF151">
    <property type="entry name" value="TRANSCRIPTIONAL REGULATORY PROTEIN"/>
    <property type="match status" value="1"/>
</dbReference>
<keyword evidence="2 4" id="KW-0238">DNA-binding</keyword>
<dbReference type="InterPro" id="IPR004111">
    <property type="entry name" value="Repressor_TetR_C"/>
</dbReference>
<feature type="domain" description="HTH tetR-type" evidence="6">
    <location>
        <begin position="23"/>
        <end position="83"/>
    </location>
</feature>
<dbReference type="GO" id="GO:0003700">
    <property type="term" value="F:DNA-binding transcription factor activity"/>
    <property type="evidence" value="ECO:0007669"/>
    <property type="project" value="TreeGrafter"/>
</dbReference>
<protein>
    <submittedName>
        <fullName evidence="7">TetR family transcriptional regulator</fullName>
    </submittedName>
</protein>
<comment type="caution">
    <text evidence="7">The sequence shown here is derived from an EMBL/GenBank/DDBJ whole genome shotgun (WGS) entry which is preliminary data.</text>
</comment>
<dbReference type="OrthoDB" id="3818006at2"/>
<organism evidence="7 8">
    <name type="scientific">Nonomuraea fuscirosea</name>
    <dbReference type="NCBI Taxonomy" id="1291556"/>
    <lineage>
        <taxon>Bacteria</taxon>
        <taxon>Bacillati</taxon>
        <taxon>Actinomycetota</taxon>
        <taxon>Actinomycetes</taxon>
        <taxon>Streptosporangiales</taxon>
        <taxon>Streptosporangiaceae</taxon>
        <taxon>Nonomuraea</taxon>
    </lineage>
</organism>
<dbReference type="EMBL" id="PVNG01000002">
    <property type="protein sequence ID" value="PRX69464.1"/>
    <property type="molecule type" value="Genomic_DNA"/>
</dbReference>
<name>A0A2T0N9K3_9ACTN</name>
<dbReference type="InterPro" id="IPR050109">
    <property type="entry name" value="HTH-type_TetR-like_transc_reg"/>
</dbReference>
<keyword evidence="3" id="KW-0804">Transcription</keyword>
<evidence type="ECO:0000256" key="1">
    <source>
        <dbReference type="ARBA" id="ARBA00023015"/>
    </source>
</evidence>
<dbReference type="InterPro" id="IPR036271">
    <property type="entry name" value="Tet_transcr_reg_TetR-rel_C_sf"/>
</dbReference>
<dbReference type="Proteomes" id="UP000238312">
    <property type="component" value="Unassembled WGS sequence"/>
</dbReference>
<dbReference type="Pfam" id="PF00440">
    <property type="entry name" value="TetR_N"/>
    <property type="match status" value="1"/>
</dbReference>
<dbReference type="AlphaFoldDB" id="A0A2T0N9K3"/>
<evidence type="ECO:0000256" key="3">
    <source>
        <dbReference type="ARBA" id="ARBA00023163"/>
    </source>
</evidence>
<dbReference type="InterPro" id="IPR009057">
    <property type="entry name" value="Homeodomain-like_sf"/>
</dbReference>
<dbReference type="Gene3D" id="1.10.10.60">
    <property type="entry name" value="Homeodomain-like"/>
    <property type="match status" value="1"/>
</dbReference>
<gene>
    <name evidence="7" type="ORF">B0I32_102522</name>
</gene>
<keyword evidence="1" id="KW-0805">Transcription regulation</keyword>
<evidence type="ECO:0000313" key="8">
    <source>
        <dbReference type="Proteomes" id="UP000238312"/>
    </source>
</evidence>
<evidence type="ECO:0000313" key="7">
    <source>
        <dbReference type="EMBL" id="PRX69464.1"/>
    </source>
</evidence>
<accession>A0A2T0N9K3</accession>